<dbReference type="Proteomes" id="UP000078272">
    <property type="component" value="Unassembled WGS sequence"/>
</dbReference>
<dbReference type="EMBL" id="LDPZ01000043">
    <property type="protein sequence ID" value="KTQ88028.1"/>
    <property type="molecule type" value="Genomic_DNA"/>
</dbReference>
<comment type="caution">
    <text evidence="1">The sequence shown here is derived from an EMBL/GenBank/DDBJ whole genome shotgun (WGS) entry which is preliminary data.</text>
</comment>
<dbReference type="AlphaFoldDB" id="A0A175R5N6"/>
<proteinExistence type="predicted"/>
<sequence>MQRSDAEVGVAPGAVAGRVQPLGDLLDAERARPPVAVPVETKDHLDSLGLDRVDRELLLDAGAALLDLFRAIAERHGRAVVESLPGVFLHRAKNVLGVLAALILVKQGDHLPHHHLRGVVAELLRDRHQPHADLSKAADVHLQAEAVAEEARVGVNDDDVEWAVAVGGALDHALELGPRVVGGRRAGLDVFGEKRPALGLAEVGDLFALVGDRQVALRLPTGGDAKVGAGAHGAERPRFIDRHARGDTHAQLSSIKVLSSLAN</sequence>
<protein>
    <submittedName>
        <fullName evidence="1">Uncharacterized protein</fullName>
    </submittedName>
</protein>
<evidence type="ECO:0000313" key="1">
    <source>
        <dbReference type="EMBL" id="KTQ88028.1"/>
    </source>
</evidence>
<reference evidence="1 2" key="1">
    <citation type="journal article" date="2016" name="Front. Microbiol.">
        <title>Genomic Resource of Rice Seed Associated Bacteria.</title>
        <authorList>
            <person name="Midha S."/>
            <person name="Bansal K."/>
            <person name="Sharma S."/>
            <person name="Kumar N."/>
            <person name="Patil P.P."/>
            <person name="Chaudhry V."/>
            <person name="Patil P.B."/>
        </authorList>
    </citation>
    <scope>NUCLEOTIDE SEQUENCE [LARGE SCALE GENOMIC DNA]</scope>
    <source>
        <strain evidence="1 2">NS226</strain>
    </source>
</reference>
<dbReference type="PATRIC" id="fig|401562.3.peg.3420"/>
<organism evidence="1 2">
    <name type="scientific">Aureimonas ureilytica</name>
    <dbReference type="NCBI Taxonomy" id="401562"/>
    <lineage>
        <taxon>Bacteria</taxon>
        <taxon>Pseudomonadati</taxon>
        <taxon>Pseudomonadota</taxon>
        <taxon>Alphaproteobacteria</taxon>
        <taxon>Hyphomicrobiales</taxon>
        <taxon>Aurantimonadaceae</taxon>
        <taxon>Aureimonas</taxon>
    </lineage>
</organism>
<evidence type="ECO:0000313" key="2">
    <source>
        <dbReference type="Proteomes" id="UP000078272"/>
    </source>
</evidence>
<name>A0A175R5N6_9HYPH</name>
<gene>
    <name evidence="1" type="ORF">NS226_17425</name>
</gene>
<accession>A0A175R5N6</accession>